<dbReference type="Pfam" id="PF13359">
    <property type="entry name" value="DDE_Tnp_4"/>
    <property type="match status" value="1"/>
</dbReference>
<reference evidence="5" key="2">
    <citation type="submission" date="2015-01" db="EMBL/GenBank/DDBJ databases">
        <title>Evolutionary Origins and Diversification of the Mycorrhizal Mutualists.</title>
        <authorList>
            <consortium name="DOE Joint Genome Institute"/>
            <consortium name="Mycorrhizal Genomics Consortium"/>
            <person name="Kohler A."/>
            <person name="Kuo A."/>
            <person name="Nagy L.G."/>
            <person name="Floudas D."/>
            <person name="Copeland A."/>
            <person name="Barry K.W."/>
            <person name="Cichocki N."/>
            <person name="Veneault-Fourrey C."/>
            <person name="LaButti K."/>
            <person name="Lindquist E.A."/>
            <person name="Lipzen A."/>
            <person name="Lundell T."/>
            <person name="Morin E."/>
            <person name="Murat C."/>
            <person name="Riley R."/>
            <person name="Ohm R."/>
            <person name="Sun H."/>
            <person name="Tunlid A."/>
            <person name="Henrissat B."/>
            <person name="Grigoriev I.V."/>
            <person name="Hibbett D.S."/>
            <person name="Martin F."/>
        </authorList>
    </citation>
    <scope>NUCLEOTIDE SEQUENCE [LARGE SCALE GENOMIC DNA]</scope>
    <source>
        <strain evidence="5">LaAM-08-1</strain>
    </source>
</reference>
<dbReference type="OrthoDB" id="2641813at2759"/>
<comment type="cofactor">
    <cofactor evidence="1">
        <name>a divalent metal cation</name>
        <dbReference type="ChEBI" id="CHEBI:60240"/>
    </cofactor>
</comment>
<name>A0A0C9X0B2_9AGAR</name>
<protein>
    <recommendedName>
        <fullName evidence="3">DDE Tnp4 domain-containing protein</fullName>
    </recommendedName>
</protein>
<gene>
    <name evidence="4" type="ORF">K443DRAFT_58651</name>
</gene>
<feature type="domain" description="DDE Tnp4" evidence="3">
    <location>
        <begin position="119"/>
        <end position="213"/>
    </location>
</feature>
<dbReference type="STRING" id="1095629.A0A0C9X0B2"/>
<feature type="non-terminal residue" evidence="4">
    <location>
        <position position="1"/>
    </location>
</feature>
<sequence>FRSKLRVHPTTFQRLLDLLKDHYIFLNNSNSPQLPVHVQLAIYLAHAGHYGNLSSFADIELWVGVFVGVVLKSTIRVMIALISLHNNAVHLPTEAEKDTSKQWVQDACCPEWRDGFMAVDGTKFALFQRPGLHGDAWFDKNKDYSADAQIVNLLQNLLIIDYSIRHTGSVHDAWAFRSTRTFKEHDKIFRDGEWVWADSAYPCESWCVCPFKKPVGG</sequence>
<keyword evidence="5" id="KW-1185">Reference proteome</keyword>
<evidence type="ECO:0000256" key="2">
    <source>
        <dbReference type="ARBA" id="ARBA00022723"/>
    </source>
</evidence>
<dbReference type="InterPro" id="IPR027806">
    <property type="entry name" value="HARBI1_dom"/>
</dbReference>
<accession>A0A0C9X0B2</accession>
<evidence type="ECO:0000259" key="3">
    <source>
        <dbReference type="Pfam" id="PF13359"/>
    </source>
</evidence>
<organism evidence="4 5">
    <name type="scientific">Laccaria amethystina LaAM-08-1</name>
    <dbReference type="NCBI Taxonomy" id="1095629"/>
    <lineage>
        <taxon>Eukaryota</taxon>
        <taxon>Fungi</taxon>
        <taxon>Dikarya</taxon>
        <taxon>Basidiomycota</taxon>
        <taxon>Agaricomycotina</taxon>
        <taxon>Agaricomycetes</taxon>
        <taxon>Agaricomycetidae</taxon>
        <taxon>Agaricales</taxon>
        <taxon>Agaricineae</taxon>
        <taxon>Hydnangiaceae</taxon>
        <taxon>Laccaria</taxon>
    </lineage>
</organism>
<evidence type="ECO:0000313" key="4">
    <source>
        <dbReference type="EMBL" id="KIJ90002.1"/>
    </source>
</evidence>
<dbReference type="EMBL" id="KN839324">
    <property type="protein sequence ID" value="KIJ90002.1"/>
    <property type="molecule type" value="Genomic_DNA"/>
</dbReference>
<proteinExistence type="predicted"/>
<evidence type="ECO:0000313" key="5">
    <source>
        <dbReference type="Proteomes" id="UP000054477"/>
    </source>
</evidence>
<dbReference type="HOGENOM" id="CLU_018552_1_2_1"/>
<keyword evidence="2" id="KW-0479">Metal-binding</keyword>
<dbReference type="Proteomes" id="UP000054477">
    <property type="component" value="Unassembled WGS sequence"/>
</dbReference>
<reference evidence="4 5" key="1">
    <citation type="submission" date="2014-04" db="EMBL/GenBank/DDBJ databases">
        <authorList>
            <consortium name="DOE Joint Genome Institute"/>
            <person name="Kuo A."/>
            <person name="Kohler A."/>
            <person name="Nagy L.G."/>
            <person name="Floudas D."/>
            <person name="Copeland A."/>
            <person name="Barry K.W."/>
            <person name="Cichocki N."/>
            <person name="Veneault-Fourrey C."/>
            <person name="LaButti K."/>
            <person name="Lindquist E.A."/>
            <person name="Lipzen A."/>
            <person name="Lundell T."/>
            <person name="Morin E."/>
            <person name="Murat C."/>
            <person name="Sun H."/>
            <person name="Tunlid A."/>
            <person name="Henrissat B."/>
            <person name="Grigoriev I.V."/>
            <person name="Hibbett D.S."/>
            <person name="Martin F."/>
            <person name="Nordberg H.P."/>
            <person name="Cantor M.N."/>
            <person name="Hua S.X."/>
        </authorList>
    </citation>
    <scope>NUCLEOTIDE SEQUENCE [LARGE SCALE GENOMIC DNA]</scope>
    <source>
        <strain evidence="4 5">LaAM-08-1</strain>
    </source>
</reference>
<dbReference type="GO" id="GO:0046872">
    <property type="term" value="F:metal ion binding"/>
    <property type="evidence" value="ECO:0007669"/>
    <property type="project" value="UniProtKB-KW"/>
</dbReference>
<feature type="non-terminal residue" evidence="4">
    <location>
        <position position="217"/>
    </location>
</feature>
<dbReference type="AlphaFoldDB" id="A0A0C9X0B2"/>
<evidence type="ECO:0000256" key="1">
    <source>
        <dbReference type="ARBA" id="ARBA00001968"/>
    </source>
</evidence>